<keyword evidence="3" id="KW-0268">Exocytosis</keyword>
<dbReference type="GO" id="GO:0000145">
    <property type="term" value="C:exocyst"/>
    <property type="evidence" value="ECO:0007669"/>
    <property type="project" value="InterPro"/>
</dbReference>
<feature type="compositionally biased region" description="Acidic residues" evidence="4">
    <location>
        <begin position="166"/>
        <end position="178"/>
    </location>
</feature>
<dbReference type="GO" id="GO:0005546">
    <property type="term" value="F:phosphatidylinositol-4,5-bisphosphate binding"/>
    <property type="evidence" value="ECO:0007669"/>
    <property type="project" value="InterPro"/>
</dbReference>
<dbReference type="Proteomes" id="UP000515151">
    <property type="component" value="Chromosome 2"/>
</dbReference>
<dbReference type="Pfam" id="PF03081">
    <property type="entry name" value="Exo70_C"/>
    <property type="match status" value="1"/>
</dbReference>
<dbReference type="PANTHER" id="PTHR12542">
    <property type="entry name" value="EXOCYST COMPLEX PROTEIN EXO70"/>
    <property type="match status" value="1"/>
</dbReference>
<dbReference type="Pfam" id="PF20669">
    <property type="entry name" value="Exo70_N"/>
    <property type="match status" value="1"/>
</dbReference>
<dbReference type="InterPro" id="IPR004140">
    <property type="entry name" value="Exo70"/>
</dbReference>
<accession>A0A6P8CAK4</accession>
<keyword evidence="2 3" id="KW-0813">Transport</keyword>
<name>A0A6P8CAK4_PUNGR</name>
<evidence type="ECO:0000313" key="6">
    <source>
        <dbReference type="Proteomes" id="UP000515151"/>
    </source>
</evidence>
<feature type="region of interest" description="Disordered" evidence="4">
    <location>
        <begin position="158"/>
        <end position="184"/>
    </location>
</feature>
<dbReference type="AlphaFoldDB" id="A0A6P8CAK4"/>
<dbReference type="Gene3D" id="1.20.1280.170">
    <property type="entry name" value="Exocyst complex component Exo70"/>
    <property type="match status" value="1"/>
</dbReference>
<keyword evidence="6" id="KW-1185">Reference proteome</keyword>
<dbReference type="RefSeq" id="XP_031379970.1">
    <property type="nucleotide sequence ID" value="XM_031524110.1"/>
</dbReference>
<keyword evidence="3" id="KW-0653">Protein transport</keyword>
<evidence type="ECO:0000313" key="7">
    <source>
        <dbReference type="RefSeq" id="XP_031379970.1"/>
    </source>
</evidence>
<feature type="compositionally biased region" description="Low complexity" evidence="4">
    <location>
        <begin position="9"/>
        <end position="20"/>
    </location>
</feature>
<proteinExistence type="inferred from homology"/>
<comment type="function">
    <text evidence="3">Component of the exocyst complex.</text>
</comment>
<protein>
    <recommendedName>
        <fullName evidence="3">Exocyst subunit Exo70 family protein</fullName>
    </recommendedName>
</protein>
<dbReference type="PANTHER" id="PTHR12542:SF26">
    <property type="entry name" value="EXOCYST SUBUNIT EXO70 FAMILY PROTEIN"/>
    <property type="match status" value="1"/>
</dbReference>
<evidence type="ECO:0000256" key="4">
    <source>
        <dbReference type="SAM" id="MobiDB-lite"/>
    </source>
</evidence>
<organism evidence="6 7">
    <name type="scientific">Punica granatum</name>
    <name type="common">Pomegranate</name>
    <dbReference type="NCBI Taxonomy" id="22663"/>
    <lineage>
        <taxon>Eukaryota</taxon>
        <taxon>Viridiplantae</taxon>
        <taxon>Streptophyta</taxon>
        <taxon>Embryophyta</taxon>
        <taxon>Tracheophyta</taxon>
        <taxon>Spermatophyta</taxon>
        <taxon>Magnoliopsida</taxon>
        <taxon>eudicotyledons</taxon>
        <taxon>Gunneridae</taxon>
        <taxon>Pentapetalae</taxon>
        <taxon>rosids</taxon>
        <taxon>malvids</taxon>
        <taxon>Myrtales</taxon>
        <taxon>Lythraceae</taxon>
        <taxon>Punica</taxon>
    </lineage>
</organism>
<evidence type="ECO:0000259" key="5">
    <source>
        <dbReference type="Pfam" id="PF03081"/>
    </source>
</evidence>
<evidence type="ECO:0000256" key="2">
    <source>
        <dbReference type="ARBA" id="ARBA00022448"/>
    </source>
</evidence>
<gene>
    <name evidence="7" type="primary">LOC116195135</name>
</gene>
<dbReference type="InterPro" id="IPR046364">
    <property type="entry name" value="Exo70_C"/>
</dbReference>
<sequence length="656" mass="73135">MVIQKESSMKSLPSPSLSSPSKTLTMSSSLISLGSSCTSLATAEEAIRNADPIITKWDMDSSSYTKLISLFHHSRREAADFLKSVHELRGAMHFLVSNHQRSRDQLVLAQNLMQVAMKRLEKELYDILSSSRDKLDHESLSEGSFSSRSTSSKFGGLEKIDKEEELKEEDDGADDSEDGLGKARESIAETEQASVLAMSDLKSIADCMISAGYGKECVKIYKIIRKSIVDEGIYRLGIKGPKLLQIQKMSLDLQDCAIKTWLSATKVVVRTLFRGERILCDHVFSSSSTIRESCFTEITKDGAISLFKFPELVARPKGPSGRIYQLIELYEALSELWPVIDYTFDFKSTATVKLQVLSSLVRLGNTVQTILSDYEASIQKDSSRNPAPGGGIHPLTESVMSFICSLTPYSGTLSDILADHPHPDGNLQLPESYFGSPSSEDYPTSPVSIRIAWLILVLLCKLDVKAELYKDVALSYLFLANNLHFIVKKVSTTNLKYLLGDEWIARNEMIVRQYASSYEAMAWTRVLSCLPEVITIDDSVTSPSLSVEEAKACFQKFNSAFEDAHRRQGSWVVPDGKLRDEIKVSIARKLVGNYRVIWEEYMGSMRELVRFRPDDLENYLSDLFHEAAISGNSSGSSSSTSYPQPRGCLSRSIKVY</sequence>
<comment type="similarity">
    <text evidence="1 3">Belongs to the EXO70 family.</text>
</comment>
<dbReference type="SUPFAM" id="SSF74788">
    <property type="entry name" value="Cullin repeat-like"/>
    <property type="match status" value="1"/>
</dbReference>
<reference evidence="6" key="1">
    <citation type="journal article" date="2020" name="Plant Biotechnol. J.">
        <title>The pomegranate (Punica granatum L.) draft genome dissects genetic divergence between soft- and hard-seeded cultivars.</title>
        <authorList>
            <person name="Luo X."/>
            <person name="Li H."/>
            <person name="Wu Z."/>
            <person name="Yao W."/>
            <person name="Zhao P."/>
            <person name="Cao D."/>
            <person name="Yu H."/>
            <person name="Li K."/>
            <person name="Poudel K."/>
            <person name="Zhao D."/>
            <person name="Zhang F."/>
            <person name="Xia X."/>
            <person name="Chen L."/>
            <person name="Wang Q."/>
            <person name="Jing D."/>
            <person name="Cao S."/>
        </authorList>
    </citation>
    <scope>NUCLEOTIDE SEQUENCE [LARGE SCALE GENOMIC DNA]</scope>
    <source>
        <strain evidence="6">cv. Tunisia</strain>
    </source>
</reference>
<feature type="region of interest" description="Disordered" evidence="4">
    <location>
        <begin position="1"/>
        <end position="20"/>
    </location>
</feature>
<dbReference type="GeneID" id="116195135"/>
<dbReference type="GO" id="GO:0015031">
    <property type="term" value="P:protein transport"/>
    <property type="evidence" value="ECO:0007669"/>
    <property type="project" value="UniProtKB-KW"/>
</dbReference>
<feature type="compositionally biased region" description="Low complexity" evidence="4">
    <location>
        <begin position="631"/>
        <end position="641"/>
    </location>
</feature>
<feature type="region of interest" description="Disordered" evidence="4">
    <location>
        <begin position="631"/>
        <end position="656"/>
    </location>
</feature>
<feature type="domain" description="Exocyst complex subunit Exo70 C-terminal" evidence="5">
    <location>
        <begin position="259"/>
        <end position="622"/>
    </location>
</feature>
<evidence type="ECO:0000256" key="3">
    <source>
        <dbReference type="RuleBase" id="RU365026"/>
    </source>
</evidence>
<dbReference type="InterPro" id="IPR016159">
    <property type="entry name" value="Cullin_repeat-like_dom_sf"/>
</dbReference>
<evidence type="ECO:0000256" key="1">
    <source>
        <dbReference type="ARBA" id="ARBA00006756"/>
    </source>
</evidence>
<dbReference type="OrthoDB" id="1922221at2759"/>
<reference evidence="7" key="2">
    <citation type="submission" date="2025-08" db="UniProtKB">
        <authorList>
            <consortium name="RefSeq"/>
        </authorList>
    </citation>
    <scope>IDENTIFICATION</scope>
    <source>
        <tissue evidence="7">Leaf</tissue>
    </source>
</reference>
<dbReference type="GO" id="GO:0006887">
    <property type="term" value="P:exocytosis"/>
    <property type="evidence" value="ECO:0007669"/>
    <property type="project" value="UniProtKB-KW"/>
</dbReference>